<evidence type="ECO:0000256" key="11">
    <source>
        <dbReference type="PROSITE-ProRule" id="PRU00421"/>
    </source>
</evidence>
<feature type="transmembrane region" description="Helical" evidence="12">
    <location>
        <begin position="123"/>
        <end position="149"/>
    </location>
</feature>
<evidence type="ECO:0000313" key="15">
    <source>
        <dbReference type="EMBL" id="QNN59836.1"/>
    </source>
</evidence>
<protein>
    <submittedName>
        <fullName evidence="15">PTS transporter subunit EIIC</fullName>
    </submittedName>
</protein>
<evidence type="ECO:0000256" key="9">
    <source>
        <dbReference type="ARBA" id="ARBA00022989"/>
    </source>
</evidence>
<feature type="transmembrane region" description="Helical" evidence="12">
    <location>
        <begin position="381"/>
        <end position="402"/>
    </location>
</feature>
<dbReference type="InterPro" id="IPR003352">
    <property type="entry name" value="PTS_EIIC"/>
</dbReference>
<dbReference type="InterPro" id="IPR013013">
    <property type="entry name" value="PTS_EIIC_1"/>
</dbReference>
<feature type="active site" description="Phosphocysteine intermediate; for EIIB activity" evidence="11">
    <location>
        <position position="456"/>
    </location>
</feature>
<dbReference type="AlphaFoldDB" id="A0A7G9RW61"/>
<feature type="transmembrane region" description="Helical" evidence="12">
    <location>
        <begin position="169"/>
        <end position="192"/>
    </location>
</feature>
<evidence type="ECO:0000256" key="8">
    <source>
        <dbReference type="ARBA" id="ARBA00022777"/>
    </source>
</evidence>
<dbReference type="InterPro" id="IPR036878">
    <property type="entry name" value="Glu_permease_IIB"/>
</dbReference>
<keyword evidence="9 12" id="KW-1133">Transmembrane helix</keyword>
<feature type="transmembrane region" description="Helical" evidence="12">
    <location>
        <begin position="198"/>
        <end position="217"/>
    </location>
</feature>
<feature type="domain" description="PTS EIIB type-1" evidence="13">
    <location>
        <begin position="434"/>
        <end position="513"/>
    </location>
</feature>
<evidence type="ECO:0000256" key="6">
    <source>
        <dbReference type="ARBA" id="ARBA00022683"/>
    </source>
</evidence>
<dbReference type="GO" id="GO:0090563">
    <property type="term" value="F:protein-phosphocysteine-sugar phosphotransferase activity"/>
    <property type="evidence" value="ECO:0007669"/>
    <property type="project" value="TreeGrafter"/>
</dbReference>
<dbReference type="GO" id="GO:0005886">
    <property type="term" value="C:plasma membrane"/>
    <property type="evidence" value="ECO:0007669"/>
    <property type="project" value="UniProtKB-SubCell"/>
</dbReference>
<dbReference type="Pfam" id="PF00367">
    <property type="entry name" value="PTS_EIIB"/>
    <property type="match status" value="1"/>
</dbReference>
<feature type="transmembrane region" description="Helical" evidence="12">
    <location>
        <begin position="327"/>
        <end position="346"/>
    </location>
</feature>
<sequence length="513" mass="56686">MKDKIMSSMQKFSRIIIRPVMFMSLAGLLISISAVLKMEFMPTFIQQCGSFLFNLLTGSFISQMAVIFCVSLTTSIAKTKKNDAAIVGIVTFLLFLVANNQWLTVTNQLATPGEYGLAGTGQAMVLGFQVVDMGVFLGILLGCVAGYVFNKYHDKKLHKMIAPYEGTRFVYFVMIFVSIFLAIILSYVWPFINGLIEGLVNIISKSGSFGFFIYGFANRMLLPMGLHSLLYMPILFSPLGGTATVAGASYAGALNIWLAEIGSVSQITAIHPSVGYLANFGFTALPLGICLALIHTAKPEHKSKVKAIVLPALFAAMFAEITEPIEFLFLFTAPILWVFHGIVYGFGLMLSNLVGLNIEVSTVIKTVMNSIIIPMELGRQWLVPILFVILTAVEFFVFKFVIEKWDLKLIGRTDNFNEAENNIFDDESELSTTNRNYQLVVDGLGGVENIKEINNCITRLRIDLIDDSLVNKDLINQFGNSGIISKKNHIQIVIGMGVEDVREGLEAHIKKNQ</sequence>
<feature type="transmembrane region" description="Helical" evidence="12">
    <location>
        <begin position="50"/>
        <end position="72"/>
    </location>
</feature>
<keyword evidence="7 12" id="KW-0812">Transmembrane</keyword>
<feature type="transmembrane region" description="Helical" evidence="12">
    <location>
        <begin position="20"/>
        <end position="38"/>
    </location>
</feature>
<gene>
    <name evidence="15" type="ORF">H9L01_05440</name>
</gene>
<dbReference type="EMBL" id="CP060715">
    <property type="protein sequence ID" value="QNN59836.1"/>
    <property type="molecule type" value="Genomic_DNA"/>
</dbReference>
<dbReference type="InterPro" id="IPR050429">
    <property type="entry name" value="PTS_Glucose_EIICBA"/>
</dbReference>
<dbReference type="GO" id="GO:0008982">
    <property type="term" value="F:protein-N(PI)-phosphohistidine-sugar phosphotransferase activity"/>
    <property type="evidence" value="ECO:0007669"/>
    <property type="project" value="InterPro"/>
</dbReference>
<evidence type="ECO:0000256" key="5">
    <source>
        <dbReference type="ARBA" id="ARBA00022679"/>
    </source>
</evidence>
<dbReference type="Pfam" id="PF02378">
    <property type="entry name" value="PTS_EIIC"/>
    <property type="match status" value="1"/>
</dbReference>
<dbReference type="CDD" id="cd00212">
    <property type="entry name" value="PTS_IIB_glc"/>
    <property type="match status" value="1"/>
</dbReference>
<dbReference type="InterPro" id="IPR018113">
    <property type="entry name" value="PTrfase_EIIB_Cys"/>
</dbReference>
<keyword evidence="5" id="KW-0808">Transferase</keyword>
<dbReference type="GO" id="GO:0016301">
    <property type="term" value="F:kinase activity"/>
    <property type="evidence" value="ECO:0007669"/>
    <property type="project" value="UniProtKB-KW"/>
</dbReference>
<evidence type="ECO:0000256" key="10">
    <source>
        <dbReference type="ARBA" id="ARBA00023136"/>
    </source>
</evidence>
<proteinExistence type="predicted"/>
<dbReference type="PANTHER" id="PTHR30009:SF24">
    <property type="entry name" value="PTS SYSTEM, IIBC COMPONENT"/>
    <property type="match status" value="1"/>
</dbReference>
<evidence type="ECO:0000259" key="14">
    <source>
        <dbReference type="PROSITE" id="PS51103"/>
    </source>
</evidence>
<keyword evidence="8" id="KW-0418">Kinase</keyword>
<keyword evidence="10 12" id="KW-0472">Membrane</keyword>
<evidence type="ECO:0000259" key="13">
    <source>
        <dbReference type="PROSITE" id="PS51098"/>
    </source>
</evidence>
<reference evidence="15 16" key="1">
    <citation type="submission" date="2020-08" db="EMBL/GenBank/DDBJ databases">
        <title>Genome sequence of Erysipelothrix inopinata DSM 15511T.</title>
        <authorList>
            <person name="Hyun D.-W."/>
            <person name="Bae J.-W."/>
        </authorList>
    </citation>
    <scope>NUCLEOTIDE SEQUENCE [LARGE SCALE GENOMIC DNA]</scope>
    <source>
        <strain evidence="15 16">DSM 15511</strain>
    </source>
</reference>
<evidence type="ECO:0000256" key="3">
    <source>
        <dbReference type="ARBA" id="ARBA00022475"/>
    </source>
</evidence>
<dbReference type="PROSITE" id="PS51098">
    <property type="entry name" value="PTS_EIIB_TYPE_1"/>
    <property type="match status" value="1"/>
</dbReference>
<evidence type="ECO:0000256" key="1">
    <source>
        <dbReference type="ARBA" id="ARBA00004651"/>
    </source>
</evidence>
<dbReference type="InterPro" id="IPR001996">
    <property type="entry name" value="PTS_IIB_1"/>
</dbReference>
<dbReference type="PANTHER" id="PTHR30009">
    <property type="entry name" value="CYTOCHROME C-TYPE SYNTHESIS PROTEIN AND PTS TRANSMEMBRANE COMPONENT"/>
    <property type="match status" value="1"/>
</dbReference>
<dbReference type="Gene3D" id="3.30.1360.60">
    <property type="entry name" value="Glucose permease domain IIB"/>
    <property type="match status" value="1"/>
</dbReference>
<feature type="domain" description="PTS EIIC type-1" evidence="14">
    <location>
        <begin position="3"/>
        <end position="414"/>
    </location>
</feature>
<dbReference type="KEGG" id="eio:H9L01_05440"/>
<accession>A0A7G9RW61</accession>
<feature type="transmembrane region" description="Helical" evidence="12">
    <location>
        <begin position="229"/>
        <end position="253"/>
    </location>
</feature>
<comment type="subcellular location">
    <subcellularLocation>
        <location evidence="1">Cell membrane</location>
        <topology evidence="1">Multi-pass membrane protein</topology>
    </subcellularLocation>
</comment>
<evidence type="ECO:0000256" key="7">
    <source>
        <dbReference type="ARBA" id="ARBA00022692"/>
    </source>
</evidence>
<dbReference type="PROSITE" id="PS51103">
    <property type="entry name" value="PTS_EIIC_TYPE_1"/>
    <property type="match status" value="1"/>
</dbReference>
<name>A0A7G9RW61_9FIRM</name>
<evidence type="ECO:0000256" key="4">
    <source>
        <dbReference type="ARBA" id="ARBA00022597"/>
    </source>
</evidence>
<feature type="transmembrane region" description="Helical" evidence="12">
    <location>
        <begin position="273"/>
        <end position="293"/>
    </location>
</feature>
<evidence type="ECO:0000256" key="2">
    <source>
        <dbReference type="ARBA" id="ARBA00022448"/>
    </source>
</evidence>
<organism evidence="15 16">
    <name type="scientific">Erysipelothrix inopinata</name>
    <dbReference type="NCBI Taxonomy" id="225084"/>
    <lineage>
        <taxon>Bacteria</taxon>
        <taxon>Bacillati</taxon>
        <taxon>Bacillota</taxon>
        <taxon>Erysipelotrichia</taxon>
        <taxon>Erysipelotrichales</taxon>
        <taxon>Erysipelotrichaceae</taxon>
        <taxon>Erysipelothrix</taxon>
    </lineage>
</organism>
<keyword evidence="2" id="KW-0813">Transport</keyword>
<dbReference type="SUPFAM" id="SSF55604">
    <property type="entry name" value="Glucose permease domain IIB"/>
    <property type="match status" value="1"/>
</dbReference>
<feature type="transmembrane region" description="Helical" evidence="12">
    <location>
        <begin position="84"/>
        <end position="103"/>
    </location>
</feature>
<evidence type="ECO:0000313" key="16">
    <source>
        <dbReference type="Proteomes" id="UP000515928"/>
    </source>
</evidence>
<keyword evidence="3" id="KW-1003">Cell membrane</keyword>
<dbReference type="PROSITE" id="PS01035">
    <property type="entry name" value="PTS_EIIB_TYPE_1_CYS"/>
    <property type="match status" value="1"/>
</dbReference>
<keyword evidence="6" id="KW-0598">Phosphotransferase system</keyword>
<dbReference type="RefSeq" id="WP_187532970.1">
    <property type="nucleotide sequence ID" value="NZ_CBCSHU010000002.1"/>
</dbReference>
<keyword evidence="4" id="KW-0762">Sugar transport</keyword>
<dbReference type="GO" id="GO:0009401">
    <property type="term" value="P:phosphoenolpyruvate-dependent sugar phosphotransferase system"/>
    <property type="evidence" value="ECO:0007669"/>
    <property type="project" value="UniProtKB-KW"/>
</dbReference>
<keyword evidence="16" id="KW-1185">Reference proteome</keyword>
<evidence type="ECO:0000256" key="12">
    <source>
        <dbReference type="SAM" id="Phobius"/>
    </source>
</evidence>
<dbReference type="Proteomes" id="UP000515928">
    <property type="component" value="Chromosome"/>
</dbReference>